<protein>
    <submittedName>
        <fullName evidence="2">Uncharacterized protein</fullName>
    </submittedName>
</protein>
<evidence type="ECO:0000313" key="2">
    <source>
        <dbReference type="EMBL" id="KAK3934649.1"/>
    </source>
</evidence>
<comment type="caution">
    <text evidence="2">The sequence shown here is derived from an EMBL/GenBank/DDBJ whole genome shotgun (WGS) entry which is preliminary data.</text>
</comment>
<feature type="region of interest" description="Disordered" evidence="1">
    <location>
        <begin position="241"/>
        <end position="260"/>
    </location>
</feature>
<keyword evidence="3" id="KW-1185">Reference proteome</keyword>
<evidence type="ECO:0000313" key="3">
    <source>
        <dbReference type="Proteomes" id="UP001303473"/>
    </source>
</evidence>
<sequence length="482" mass="52970">MSGPSTPQRTAAAELLLVSPMALSGLALSSSRKRRITPTAEATSPKRIAIITSPGAPLHKPTLPRHAGTDLQVPPPARHLILPFDPRDEPDAFYDREKRAMMLHIFPGTTGIATDGWSIHLQLRTLPPKPWPLTIAGLPLYLQLEMGPGPMPPTRLVSRKNGSIAGDQNGRDMEDWEPLFHVIKGHFQGLGVSITEVMYCSNAVFIVLKHRDTDFNKLPWRAANIVCFYLFDDEMGRPSAPQARRLLDPAPGNPDDSQYDTLQPGLRVTSPYLPGNPGMFLSTTTGVLLKDGVGNEFMTVASHGFPAECGTQVFHALPRNGREIGELIMEVSHTGIALVKLRDTETFSSVTFQSDSIPQPVQLKKLVRVKKHQRYDPVCLDSPDTGFIDGAFMMTSFQAIPSDDNSPEQNWIFTTWNYGGQDSAINLPEGMGGSAIWNEDGDVLGFFRYAPKEGLMKDWCTGIAADELINRGFALVNTSDRT</sequence>
<name>A0AAN6MX98_9PEZI</name>
<accession>A0AAN6MX98</accession>
<dbReference type="AlphaFoldDB" id="A0AAN6MX98"/>
<gene>
    <name evidence="2" type="ORF">QBC46DRAFT_413729</name>
</gene>
<proteinExistence type="predicted"/>
<reference evidence="3" key="1">
    <citation type="journal article" date="2023" name="Mol. Phylogenet. Evol.">
        <title>Genome-scale phylogeny and comparative genomics of the fungal order Sordariales.</title>
        <authorList>
            <person name="Hensen N."/>
            <person name="Bonometti L."/>
            <person name="Westerberg I."/>
            <person name="Brannstrom I.O."/>
            <person name="Guillou S."/>
            <person name="Cros-Aarteil S."/>
            <person name="Calhoun S."/>
            <person name="Haridas S."/>
            <person name="Kuo A."/>
            <person name="Mondo S."/>
            <person name="Pangilinan J."/>
            <person name="Riley R."/>
            <person name="LaButti K."/>
            <person name="Andreopoulos B."/>
            <person name="Lipzen A."/>
            <person name="Chen C."/>
            <person name="Yan M."/>
            <person name="Daum C."/>
            <person name="Ng V."/>
            <person name="Clum A."/>
            <person name="Steindorff A."/>
            <person name="Ohm R.A."/>
            <person name="Martin F."/>
            <person name="Silar P."/>
            <person name="Natvig D.O."/>
            <person name="Lalanne C."/>
            <person name="Gautier V."/>
            <person name="Ament-Velasquez S.L."/>
            <person name="Kruys A."/>
            <person name="Hutchinson M.I."/>
            <person name="Powell A.J."/>
            <person name="Barry K."/>
            <person name="Miller A.N."/>
            <person name="Grigoriev I.V."/>
            <person name="Debuchy R."/>
            <person name="Gladieux P."/>
            <person name="Hiltunen Thoren M."/>
            <person name="Johannesson H."/>
        </authorList>
    </citation>
    <scope>NUCLEOTIDE SEQUENCE [LARGE SCALE GENOMIC DNA]</scope>
    <source>
        <strain evidence="3">CBS 340.73</strain>
    </source>
</reference>
<dbReference type="Proteomes" id="UP001303473">
    <property type="component" value="Unassembled WGS sequence"/>
</dbReference>
<dbReference type="EMBL" id="MU853971">
    <property type="protein sequence ID" value="KAK3934649.1"/>
    <property type="molecule type" value="Genomic_DNA"/>
</dbReference>
<organism evidence="2 3">
    <name type="scientific">Diplogelasinospora grovesii</name>
    <dbReference type="NCBI Taxonomy" id="303347"/>
    <lineage>
        <taxon>Eukaryota</taxon>
        <taxon>Fungi</taxon>
        <taxon>Dikarya</taxon>
        <taxon>Ascomycota</taxon>
        <taxon>Pezizomycotina</taxon>
        <taxon>Sordariomycetes</taxon>
        <taxon>Sordariomycetidae</taxon>
        <taxon>Sordariales</taxon>
        <taxon>Diplogelasinosporaceae</taxon>
        <taxon>Diplogelasinospora</taxon>
    </lineage>
</organism>
<evidence type="ECO:0000256" key="1">
    <source>
        <dbReference type="SAM" id="MobiDB-lite"/>
    </source>
</evidence>